<accession>A0AAW2GK64</accession>
<organism evidence="1 2">
    <name type="scientific">Cardiocondyla obscurior</name>
    <dbReference type="NCBI Taxonomy" id="286306"/>
    <lineage>
        <taxon>Eukaryota</taxon>
        <taxon>Metazoa</taxon>
        <taxon>Ecdysozoa</taxon>
        <taxon>Arthropoda</taxon>
        <taxon>Hexapoda</taxon>
        <taxon>Insecta</taxon>
        <taxon>Pterygota</taxon>
        <taxon>Neoptera</taxon>
        <taxon>Endopterygota</taxon>
        <taxon>Hymenoptera</taxon>
        <taxon>Apocrita</taxon>
        <taxon>Aculeata</taxon>
        <taxon>Formicoidea</taxon>
        <taxon>Formicidae</taxon>
        <taxon>Myrmicinae</taxon>
        <taxon>Cardiocondyla</taxon>
    </lineage>
</organism>
<gene>
    <name evidence="1" type="ORF">PUN28_003296</name>
</gene>
<reference evidence="1 2" key="1">
    <citation type="submission" date="2023-03" db="EMBL/GenBank/DDBJ databases">
        <title>High recombination rates correlate with genetic variation in Cardiocondyla obscurior ants.</title>
        <authorList>
            <person name="Errbii M."/>
        </authorList>
    </citation>
    <scope>NUCLEOTIDE SEQUENCE [LARGE SCALE GENOMIC DNA]</scope>
    <source>
        <strain evidence="1">Alpha-2009</strain>
        <tissue evidence="1">Whole body</tissue>
    </source>
</reference>
<dbReference type="AlphaFoldDB" id="A0AAW2GK64"/>
<name>A0AAW2GK64_9HYME</name>
<evidence type="ECO:0000313" key="1">
    <source>
        <dbReference type="EMBL" id="KAL0127938.1"/>
    </source>
</evidence>
<comment type="caution">
    <text evidence="1">The sequence shown here is derived from an EMBL/GenBank/DDBJ whole genome shotgun (WGS) entry which is preliminary data.</text>
</comment>
<dbReference type="EMBL" id="JADYXP020000003">
    <property type="protein sequence ID" value="KAL0127938.1"/>
    <property type="molecule type" value="Genomic_DNA"/>
</dbReference>
<dbReference type="Proteomes" id="UP001430953">
    <property type="component" value="Unassembled WGS sequence"/>
</dbReference>
<proteinExistence type="predicted"/>
<keyword evidence="2" id="KW-1185">Reference proteome</keyword>
<sequence length="119" mass="13862">MTSLKITRAARVQIAESLTLFVSIIINYCHRAASPSVKTTFEKVHDSPREILIFYHLGRYFIFNSSIRRSNNSFHVVNLAELLYIFKRERVQPLLSVIRRGEVVLRCDLRQRVLTLSRG</sequence>
<protein>
    <submittedName>
        <fullName evidence="1">Uncharacterized protein</fullName>
    </submittedName>
</protein>
<evidence type="ECO:0000313" key="2">
    <source>
        <dbReference type="Proteomes" id="UP001430953"/>
    </source>
</evidence>